<proteinExistence type="predicted"/>
<comment type="caution">
    <text evidence="1">The sequence shown here is derived from an EMBL/GenBank/DDBJ whole genome shotgun (WGS) entry which is preliminary data.</text>
</comment>
<name>A0A7W1XS72_9BACL</name>
<dbReference type="EMBL" id="JACEOL010000028">
    <property type="protein sequence ID" value="MBA4602308.1"/>
    <property type="molecule type" value="Genomic_DNA"/>
</dbReference>
<accession>A0A7W1XS72</accession>
<evidence type="ECO:0000313" key="1">
    <source>
        <dbReference type="EMBL" id="MBA4602308.1"/>
    </source>
</evidence>
<reference evidence="1 2" key="1">
    <citation type="submission" date="2020-07" db="EMBL/GenBank/DDBJ databases">
        <title>Thermoactinomyces phylogeny.</title>
        <authorList>
            <person name="Dunlap C."/>
        </authorList>
    </citation>
    <scope>NUCLEOTIDE SEQUENCE [LARGE SCALE GENOMIC DNA]</scope>
    <source>
        <strain evidence="1 2">AMNI-1</strain>
    </source>
</reference>
<keyword evidence="2" id="KW-1185">Reference proteome</keyword>
<organism evidence="1 2">
    <name type="scientific">Thermoactinomyces mirandus</name>
    <dbReference type="NCBI Taxonomy" id="2756294"/>
    <lineage>
        <taxon>Bacteria</taxon>
        <taxon>Bacillati</taxon>
        <taxon>Bacillota</taxon>
        <taxon>Bacilli</taxon>
        <taxon>Bacillales</taxon>
        <taxon>Thermoactinomycetaceae</taxon>
        <taxon>Thermoactinomyces</taxon>
    </lineage>
</organism>
<sequence>MLSEQHHRQLHMIAAYLPGVNYDWEKEKMVHVFSVLAELLGYRMMWEESEGVCFCNHNDGFPRIFLERNQEKIQSVWLDIDTFREMDLLLKYSSRSNDKINELTIERLYKLDAAVRFLTVFWGPPKFYGEFWDPGFPRDQYVAIMMALWKMNNVNIALQVEHQERNYPISLNMLITPDRESASKQVDALVNQ</sequence>
<dbReference type="RefSeq" id="WP_181739702.1">
    <property type="nucleotide sequence ID" value="NZ_JACEOL010000028.1"/>
</dbReference>
<evidence type="ECO:0000313" key="2">
    <source>
        <dbReference type="Proteomes" id="UP000538292"/>
    </source>
</evidence>
<dbReference type="Proteomes" id="UP000538292">
    <property type="component" value="Unassembled WGS sequence"/>
</dbReference>
<dbReference type="AlphaFoldDB" id="A0A7W1XS72"/>
<protein>
    <submittedName>
        <fullName evidence="1">Uncharacterized protein</fullName>
    </submittedName>
</protein>
<gene>
    <name evidence="1" type="ORF">H2C83_08260</name>
</gene>